<dbReference type="EMBL" id="QQYZ01000004">
    <property type="protein sequence ID" value="RSY88159.1"/>
    <property type="molecule type" value="Genomic_DNA"/>
</dbReference>
<evidence type="ECO:0000313" key="3">
    <source>
        <dbReference type="EMBL" id="RSV08380.1"/>
    </source>
</evidence>
<sequence length="116" mass="12582">MAMLVPASAQAMTVEEFLVKARALKAKGPLAIFSSDLGPVRAEIKSVATSYRADLRADRAAGRPPHSCPPPEGSEAAKIKPADFLAELEKIPPSQRSMSMKTAFYLIMKRRWPCPG</sequence>
<accession>A0A1L6JFX7</accession>
<evidence type="ECO:0000313" key="5">
    <source>
        <dbReference type="Proteomes" id="UP000185161"/>
    </source>
</evidence>
<dbReference type="Proteomes" id="UP000185161">
    <property type="component" value="Chromosome"/>
</dbReference>
<dbReference type="KEGG" id="skr:BRX40_05000"/>
<feature type="region of interest" description="Disordered" evidence="1">
    <location>
        <begin position="56"/>
        <end position="76"/>
    </location>
</feature>
<dbReference type="Proteomes" id="UP000287746">
    <property type="component" value="Unassembled WGS sequence"/>
</dbReference>
<reference evidence="5" key="2">
    <citation type="submission" date="2016-12" db="EMBL/GenBank/DDBJ databases">
        <title>Whole genome sequencing of Sphingomonas sp. ABOJV.</title>
        <authorList>
            <person name="Conlan S."/>
            <person name="Thomas P.J."/>
            <person name="Mullikin J."/>
            <person name="Palmore T.N."/>
            <person name="Frank K.M."/>
            <person name="Segre J.A."/>
        </authorList>
    </citation>
    <scope>NUCLEOTIDE SEQUENCE [LARGE SCALE GENOMIC DNA]</scope>
    <source>
        <strain evidence="5">ABOJV</strain>
    </source>
</reference>
<proteinExistence type="predicted"/>
<dbReference type="EMBL" id="QQWO01000001">
    <property type="protein sequence ID" value="RSV08380.1"/>
    <property type="molecule type" value="Genomic_DNA"/>
</dbReference>
<dbReference type="AlphaFoldDB" id="A0A1L6JFX7"/>
<name>A0A1L6JFX7_9SPHN</name>
<dbReference type="STRING" id="93064.BRX40_05000"/>
<evidence type="ECO:0000313" key="2">
    <source>
        <dbReference type="EMBL" id="APR54824.1"/>
    </source>
</evidence>
<evidence type="ECO:0000313" key="6">
    <source>
        <dbReference type="Proteomes" id="UP000286681"/>
    </source>
</evidence>
<reference evidence="6 7" key="3">
    <citation type="submission" date="2018-07" db="EMBL/GenBank/DDBJ databases">
        <title>Genomic and Epidemiologic Investigation of an Indolent Hospital Outbreak.</title>
        <authorList>
            <person name="Johnson R.C."/>
            <person name="Deming C."/>
            <person name="Conlan S."/>
            <person name="Zellmer C.J."/>
            <person name="Michelin A.V."/>
            <person name="Lee-Lin S."/>
            <person name="Thomas P.J."/>
            <person name="Park M."/>
            <person name="Weingarten R.A."/>
            <person name="Less J."/>
            <person name="Dekker J.P."/>
            <person name="Frank K.M."/>
            <person name="Musser K.A."/>
            <person name="Mcquiston J.R."/>
            <person name="Henderson D.K."/>
            <person name="Lau A.F."/>
            <person name="Palmore T.N."/>
            <person name="Segre J.A."/>
        </authorList>
    </citation>
    <scope>NUCLEOTIDE SEQUENCE [LARGE SCALE GENOMIC DNA]</scope>
    <source>
        <strain evidence="4 7">SK-CDC1_0717</strain>
        <strain evidence="3 6">SK-NIH.Env10_0317</strain>
    </source>
</reference>
<keyword evidence="5" id="KW-1185">Reference proteome</keyword>
<dbReference type="Proteomes" id="UP000286681">
    <property type="component" value="Unassembled WGS sequence"/>
</dbReference>
<reference evidence="2" key="1">
    <citation type="submission" date="2016-12" db="EMBL/GenBank/DDBJ databases">
        <title>Whole genome sequencing of Sphingomonas koreensis.</title>
        <authorList>
            <person name="Conlan S."/>
            <person name="Thomas P.J."/>
            <person name="Mullikin J."/>
            <person name="Palmore T.N."/>
            <person name="Frank K.M."/>
            <person name="Segre J.A."/>
        </authorList>
    </citation>
    <scope>NUCLEOTIDE SEQUENCE</scope>
    <source>
        <strain evidence="2">ABOJV</strain>
    </source>
</reference>
<dbReference type="EMBL" id="CP018820">
    <property type="protein sequence ID" value="APR54824.1"/>
    <property type="molecule type" value="Genomic_DNA"/>
</dbReference>
<evidence type="ECO:0000313" key="7">
    <source>
        <dbReference type="Proteomes" id="UP000287746"/>
    </source>
</evidence>
<evidence type="ECO:0000313" key="4">
    <source>
        <dbReference type="EMBL" id="RSY88159.1"/>
    </source>
</evidence>
<dbReference type="OrthoDB" id="7596352at2"/>
<gene>
    <name evidence="2" type="ORF">BRX40_05000</name>
    <name evidence="3" type="ORF">CA257_01010</name>
    <name evidence="4" type="ORF">DAH66_05675</name>
</gene>
<evidence type="ECO:0000256" key="1">
    <source>
        <dbReference type="SAM" id="MobiDB-lite"/>
    </source>
</evidence>
<protein>
    <submittedName>
        <fullName evidence="2">Uncharacterized protein</fullName>
    </submittedName>
</protein>
<organism evidence="2 5">
    <name type="scientific">Sphingomonas koreensis</name>
    <dbReference type="NCBI Taxonomy" id="93064"/>
    <lineage>
        <taxon>Bacteria</taxon>
        <taxon>Pseudomonadati</taxon>
        <taxon>Pseudomonadota</taxon>
        <taxon>Alphaproteobacteria</taxon>
        <taxon>Sphingomonadales</taxon>
        <taxon>Sphingomonadaceae</taxon>
        <taxon>Sphingomonas</taxon>
    </lineage>
</organism>